<sequence>MAQFSSPMFEEYESEIKDILERCEATENAASVAQLVTEARGLIEQMNLETRTMPGSERTAAREAVQGYENRVNEVERQALLGSGGAGLGAAEDPTEAQKQRAVTATEKLEKSSEGISRAKELVEEITEQGGDIVGTLAENREKIAAAHDKVRQANEGIKKAETLTTRMSKWWNRW</sequence>
<dbReference type="SUPFAM" id="SSF58038">
    <property type="entry name" value="SNARE fusion complex"/>
    <property type="match status" value="1"/>
</dbReference>
<dbReference type="GO" id="GO:0006906">
    <property type="term" value="P:vesicle fusion"/>
    <property type="evidence" value="ECO:0007669"/>
    <property type="project" value="TreeGrafter"/>
</dbReference>
<keyword evidence="3" id="KW-0813">Transport</keyword>
<dbReference type="Gene3D" id="1.20.58.400">
    <property type="entry name" value="t-snare proteins"/>
    <property type="match status" value="1"/>
</dbReference>
<evidence type="ECO:0000256" key="4">
    <source>
        <dbReference type="ARBA" id="ARBA00022692"/>
    </source>
</evidence>
<feature type="compositionally biased region" description="Basic and acidic residues" evidence="9">
    <location>
        <begin position="107"/>
        <end position="116"/>
    </location>
</feature>
<dbReference type="PANTHER" id="PTHR21230:SF26">
    <property type="entry name" value="VESICLE TRANSPORT THROUGH INTERACTION WITH T-SNARES HOMOLOG 1A"/>
    <property type="match status" value="1"/>
</dbReference>
<dbReference type="GO" id="GO:0006886">
    <property type="term" value="P:intracellular protein transport"/>
    <property type="evidence" value="ECO:0007669"/>
    <property type="project" value="InterPro"/>
</dbReference>
<dbReference type="InterPro" id="IPR007705">
    <property type="entry name" value="Vesicle_trsprt_v-SNARE_N"/>
</dbReference>
<dbReference type="GO" id="GO:0005789">
    <property type="term" value="C:endoplasmic reticulum membrane"/>
    <property type="evidence" value="ECO:0007669"/>
    <property type="project" value="TreeGrafter"/>
</dbReference>
<accession>A0A7S2SQK4</accession>
<dbReference type="GO" id="GO:0012507">
    <property type="term" value="C:ER to Golgi transport vesicle membrane"/>
    <property type="evidence" value="ECO:0007669"/>
    <property type="project" value="TreeGrafter"/>
</dbReference>
<dbReference type="GO" id="GO:0031201">
    <property type="term" value="C:SNARE complex"/>
    <property type="evidence" value="ECO:0007669"/>
    <property type="project" value="TreeGrafter"/>
</dbReference>
<dbReference type="GO" id="GO:0005794">
    <property type="term" value="C:Golgi apparatus"/>
    <property type="evidence" value="ECO:0007669"/>
    <property type="project" value="TreeGrafter"/>
</dbReference>
<evidence type="ECO:0000256" key="3">
    <source>
        <dbReference type="ARBA" id="ARBA00022448"/>
    </source>
</evidence>
<evidence type="ECO:0000256" key="6">
    <source>
        <dbReference type="ARBA" id="ARBA00022989"/>
    </source>
</evidence>
<protein>
    <recommendedName>
        <fullName evidence="10">Vesicle transport v-SNARE N-terminal domain-containing protein</fullName>
    </recommendedName>
</protein>
<reference evidence="11" key="1">
    <citation type="submission" date="2021-01" db="EMBL/GenBank/DDBJ databases">
        <authorList>
            <person name="Corre E."/>
            <person name="Pelletier E."/>
            <person name="Niang G."/>
            <person name="Scheremetjew M."/>
            <person name="Finn R."/>
            <person name="Kale V."/>
            <person name="Holt S."/>
            <person name="Cochrane G."/>
            <person name="Meng A."/>
            <person name="Brown T."/>
            <person name="Cohen L."/>
        </authorList>
    </citation>
    <scope>NUCLEOTIDE SEQUENCE</scope>
    <source>
        <strain evidence="11">CCMP1243</strain>
    </source>
</reference>
<organism evidence="11">
    <name type="scientific">Rhizochromulina marina</name>
    <dbReference type="NCBI Taxonomy" id="1034831"/>
    <lineage>
        <taxon>Eukaryota</taxon>
        <taxon>Sar</taxon>
        <taxon>Stramenopiles</taxon>
        <taxon>Ochrophyta</taxon>
        <taxon>Dictyochophyceae</taxon>
        <taxon>Rhizochromulinales</taxon>
        <taxon>Rhizochromulina</taxon>
    </lineage>
</organism>
<keyword evidence="6" id="KW-1133">Transmembrane helix</keyword>
<dbReference type="GO" id="GO:0005484">
    <property type="term" value="F:SNAP receptor activity"/>
    <property type="evidence" value="ECO:0007669"/>
    <property type="project" value="TreeGrafter"/>
</dbReference>
<keyword evidence="7" id="KW-0175">Coiled coil</keyword>
<evidence type="ECO:0000256" key="8">
    <source>
        <dbReference type="ARBA" id="ARBA00023136"/>
    </source>
</evidence>
<gene>
    <name evidence="11" type="ORF">RMAR1173_LOCUS17933</name>
</gene>
<proteinExistence type="inferred from homology"/>
<dbReference type="InterPro" id="IPR010989">
    <property type="entry name" value="SNARE"/>
</dbReference>
<dbReference type="Pfam" id="PF12352">
    <property type="entry name" value="V-SNARE_C"/>
    <property type="match status" value="1"/>
</dbReference>
<dbReference type="SUPFAM" id="SSF47661">
    <property type="entry name" value="t-snare proteins"/>
    <property type="match status" value="1"/>
</dbReference>
<feature type="region of interest" description="Disordered" evidence="9">
    <location>
        <begin position="83"/>
        <end position="116"/>
    </location>
</feature>
<evidence type="ECO:0000259" key="10">
    <source>
        <dbReference type="Pfam" id="PF05008"/>
    </source>
</evidence>
<dbReference type="Gene3D" id="1.20.5.110">
    <property type="match status" value="1"/>
</dbReference>
<name>A0A7S2SQK4_9STRA</name>
<keyword evidence="8" id="KW-0472">Membrane</keyword>
<dbReference type="GO" id="GO:0000149">
    <property type="term" value="F:SNARE binding"/>
    <property type="evidence" value="ECO:0007669"/>
    <property type="project" value="TreeGrafter"/>
</dbReference>
<evidence type="ECO:0000256" key="9">
    <source>
        <dbReference type="SAM" id="MobiDB-lite"/>
    </source>
</evidence>
<dbReference type="EMBL" id="HBHJ01027106">
    <property type="protein sequence ID" value="CAD9706942.1"/>
    <property type="molecule type" value="Transcribed_RNA"/>
</dbReference>
<keyword evidence="5" id="KW-0653">Protein transport</keyword>
<comment type="similarity">
    <text evidence="2">Belongs to the VTI1 family.</text>
</comment>
<dbReference type="InterPro" id="IPR038407">
    <property type="entry name" value="v-SNARE_N_sf"/>
</dbReference>
<evidence type="ECO:0000256" key="7">
    <source>
        <dbReference type="ARBA" id="ARBA00023054"/>
    </source>
</evidence>
<evidence type="ECO:0000256" key="1">
    <source>
        <dbReference type="ARBA" id="ARBA00004211"/>
    </source>
</evidence>
<evidence type="ECO:0000256" key="2">
    <source>
        <dbReference type="ARBA" id="ARBA00006108"/>
    </source>
</evidence>
<feature type="domain" description="Vesicle transport v-SNARE N-terminal" evidence="10">
    <location>
        <begin position="8"/>
        <end position="78"/>
    </location>
</feature>
<dbReference type="Pfam" id="PF05008">
    <property type="entry name" value="V-SNARE"/>
    <property type="match status" value="1"/>
</dbReference>
<keyword evidence="4" id="KW-0812">Transmembrane</keyword>
<dbReference type="AlphaFoldDB" id="A0A7S2SQK4"/>
<dbReference type="PANTHER" id="PTHR21230">
    <property type="entry name" value="VESICLE TRANSPORT V-SNARE PROTEIN VTI1-RELATED"/>
    <property type="match status" value="1"/>
</dbReference>
<evidence type="ECO:0000313" key="11">
    <source>
        <dbReference type="EMBL" id="CAD9706942.1"/>
    </source>
</evidence>
<evidence type="ECO:0000256" key="5">
    <source>
        <dbReference type="ARBA" id="ARBA00022927"/>
    </source>
</evidence>
<comment type="subcellular location">
    <subcellularLocation>
        <location evidence="1">Membrane</location>
        <topology evidence="1">Single-pass type IV membrane protein</topology>
    </subcellularLocation>
</comment>
<dbReference type="GO" id="GO:0031902">
    <property type="term" value="C:late endosome membrane"/>
    <property type="evidence" value="ECO:0007669"/>
    <property type="project" value="TreeGrafter"/>
</dbReference>